<dbReference type="Pfam" id="PF01503">
    <property type="entry name" value="PRA-PH"/>
    <property type="match status" value="1"/>
</dbReference>
<dbReference type="Proteomes" id="UP000199410">
    <property type="component" value="Unassembled WGS sequence"/>
</dbReference>
<sequence length="108" mass="12468">MPVYNKLVRDNILEIMDAKGVTYRARTLEPIELLTEVKAKMLEEAREFHEATTVQDEVEELVDILELVYTAISALGVSYEELEAFRNQKKMERGGFDKGIYLINVEDQ</sequence>
<comment type="caution">
    <text evidence="1">The sequence shown here is derived from an EMBL/GenBank/DDBJ whole genome shotgun (WGS) entry which is preliminary data.</text>
</comment>
<name>A0A1H9I6T1_9BACI</name>
<dbReference type="EMBL" id="FOEL01000007">
    <property type="protein sequence ID" value="SEQ70266.1"/>
    <property type="molecule type" value="Genomic_DNA"/>
</dbReference>
<dbReference type="InterPro" id="IPR021130">
    <property type="entry name" value="PRib-ATP_PPHydrolase-like"/>
</dbReference>
<evidence type="ECO:0000313" key="1">
    <source>
        <dbReference type="EMBL" id="SEQ70266.1"/>
    </source>
</evidence>
<reference evidence="1 2" key="1">
    <citation type="submission" date="2016-10" db="EMBL/GenBank/DDBJ databases">
        <authorList>
            <person name="Varghese N."/>
            <person name="Submissions S."/>
        </authorList>
    </citation>
    <scope>NUCLEOTIDE SEQUENCE [LARGE SCALE GENOMIC DNA]</scope>
    <source>
        <strain evidence="1 2">TC-13</strain>
    </source>
</reference>
<dbReference type="CDD" id="cd11532">
    <property type="entry name" value="NTP-PPase_COG4997"/>
    <property type="match status" value="1"/>
</dbReference>
<accession>A0A1H9I6T1</accession>
<protein>
    <submittedName>
        <fullName evidence="1">Predicted house-cleaning noncanonical NTP pyrophosphatase, all-alpha NTP-PPase (MazG) superfamily</fullName>
    </submittedName>
</protein>
<proteinExistence type="predicted"/>
<organism evidence="1 2">
    <name type="scientific">Lysinibacillus fusiformis</name>
    <dbReference type="NCBI Taxonomy" id="28031"/>
    <lineage>
        <taxon>Bacteria</taxon>
        <taxon>Bacillati</taxon>
        <taxon>Bacillota</taxon>
        <taxon>Bacilli</taxon>
        <taxon>Bacillales</taxon>
        <taxon>Bacillaceae</taxon>
        <taxon>Lysinibacillus</taxon>
    </lineage>
</organism>
<dbReference type="RefSeq" id="WP_008179881.1">
    <property type="nucleotide sequence ID" value="NZ_FMVP01000007.1"/>
</dbReference>
<dbReference type="InterPro" id="IPR038735">
    <property type="entry name" value="MSMEG_1276-like_NTP-PPase_dom"/>
</dbReference>
<dbReference type="AlphaFoldDB" id="A0A1H9I6T1"/>
<gene>
    <name evidence="1" type="ORF">SAMN02787113_02179</name>
</gene>
<evidence type="ECO:0000313" key="2">
    <source>
        <dbReference type="Proteomes" id="UP000199410"/>
    </source>
</evidence>